<reference evidence="1 2" key="1">
    <citation type="journal article" date="2015" name="Genome Announc.">
        <title>Expanding the biotechnology potential of lactobacilli through comparative genomics of 213 strains and associated genera.</title>
        <authorList>
            <person name="Sun Z."/>
            <person name="Harris H.M."/>
            <person name="McCann A."/>
            <person name="Guo C."/>
            <person name="Argimon S."/>
            <person name="Zhang W."/>
            <person name="Yang X."/>
            <person name="Jeffery I.B."/>
            <person name="Cooney J.C."/>
            <person name="Kagawa T.F."/>
            <person name="Liu W."/>
            <person name="Song Y."/>
            <person name="Salvetti E."/>
            <person name="Wrobel A."/>
            <person name="Rasinkangas P."/>
            <person name="Parkhill J."/>
            <person name="Rea M.C."/>
            <person name="O'Sullivan O."/>
            <person name="Ritari J."/>
            <person name="Douillard F.P."/>
            <person name="Paul Ross R."/>
            <person name="Yang R."/>
            <person name="Briner A.E."/>
            <person name="Felis G.E."/>
            <person name="de Vos W.M."/>
            <person name="Barrangou R."/>
            <person name="Klaenhammer T.R."/>
            <person name="Caufield P.W."/>
            <person name="Cui Y."/>
            <person name="Zhang H."/>
            <person name="O'Toole P.W."/>
        </authorList>
    </citation>
    <scope>NUCLEOTIDE SEQUENCE [LARGE SCALE GENOMIC DNA]</scope>
    <source>
        <strain evidence="1 2">DSM 20509</strain>
    </source>
</reference>
<dbReference type="Gene3D" id="3.40.50.1000">
    <property type="entry name" value="HAD superfamily/HAD-like"/>
    <property type="match status" value="1"/>
</dbReference>
<dbReference type="PATRIC" id="fig|1423718.3.peg.1550"/>
<keyword evidence="2" id="KW-1185">Reference proteome</keyword>
<organism evidence="1 2">
    <name type="scientific">Ligilactobacillus agilis DSM 20509</name>
    <dbReference type="NCBI Taxonomy" id="1423718"/>
    <lineage>
        <taxon>Bacteria</taxon>
        <taxon>Bacillati</taxon>
        <taxon>Bacillota</taxon>
        <taxon>Bacilli</taxon>
        <taxon>Lactobacillales</taxon>
        <taxon>Lactobacillaceae</taxon>
        <taxon>Ligilactobacillus</taxon>
    </lineage>
</organism>
<dbReference type="NCBIfam" id="TIGR01668">
    <property type="entry name" value="YqeG_hyp_ppase"/>
    <property type="match status" value="1"/>
</dbReference>
<dbReference type="NCBIfam" id="TIGR01662">
    <property type="entry name" value="HAD-SF-IIIA"/>
    <property type="match status" value="1"/>
</dbReference>
<protein>
    <submittedName>
        <fullName evidence="1">HAD superfamily hydrolase</fullName>
    </submittedName>
</protein>
<name>A0A0R2APK5_9LACO</name>
<dbReference type="Proteomes" id="UP000051008">
    <property type="component" value="Unassembled WGS sequence"/>
</dbReference>
<evidence type="ECO:0000313" key="2">
    <source>
        <dbReference type="Proteomes" id="UP000051008"/>
    </source>
</evidence>
<dbReference type="OrthoDB" id="9787572at2"/>
<keyword evidence="1" id="KW-0378">Hydrolase</keyword>
<dbReference type="InterPro" id="IPR010021">
    <property type="entry name" value="PGPP1/Gep4"/>
</dbReference>
<dbReference type="AlphaFoldDB" id="A0A0R2APK5"/>
<evidence type="ECO:0000313" key="1">
    <source>
        <dbReference type="EMBL" id="KRM65132.1"/>
    </source>
</evidence>
<dbReference type="Pfam" id="PF00702">
    <property type="entry name" value="Hydrolase"/>
    <property type="match status" value="1"/>
</dbReference>
<proteinExistence type="predicted"/>
<dbReference type="CDD" id="cd16416">
    <property type="entry name" value="HAD_BsYqeG-like"/>
    <property type="match status" value="1"/>
</dbReference>
<dbReference type="GO" id="GO:0008962">
    <property type="term" value="F:phosphatidylglycerophosphatase activity"/>
    <property type="evidence" value="ECO:0007669"/>
    <property type="project" value="InterPro"/>
</dbReference>
<accession>A0A0R2APK5</accession>
<sequence>MFNKFKPTWMIESIYDLQPAELKARGIKVVLTDLDNTLIAWNNPLGTPQLREWLEVMKKAELPVVVVSNNNHQRVKKAVAPFGLPFISRALKPLGRGIKLAKKQFDVQDSELVLVGDQVLTDIAAANHTNIRSILVKPIVQTDAWNTRINRGIEKIVKKQLLKQGDLKESWGHTLND</sequence>
<dbReference type="SUPFAM" id="SSF56784">
    <property type="entry name" value="HAD-like"/>
    <property type="match status" value="1"/>
</dbReference>
<dbReference type="RefSeq" id="WP_056976383.1">
    <property type="nucleotide sequence ID" value="NZ_AYYP01000019.1"/>
</dbReference>
<dbReference type="EMBL" id="AYYP01000019">
    <property type="protein sequence ID" value="KRM65132.1"/>
    <property type="molecule type" value="Genomic_DNA"/>
</dbReference>
<dbReference type="InterPro" id="IPR006549">
    <property type="entry name" value="HAD-SF_hydro_IIIA"/>
</dbReference>
<gene>
    <name evidence="1" type="ORF">FC14_GL001485</name>
</gene>
<comment type="caution">
    <text evidence="1">The sequence shown here is derived from an EMBL/GenBank/DDBJ whole genome shotgun (WGS) entry which is preliminary data.</text>
</comment>
<dbReference type="InterPro" id="IPR023214">
    <property type="entry name" value="HAD_sf"/>
</dbReference>
<dbReference type="InterPro" id="IPR036412">
    <property type="entry name" value="HAD-like_sf"/>
</dbReference>